<dbReference type="VEuPathDB" id="FungiDB:M747DRAFT_310774"/>
<feature type="binding site" evidence="3">
    <location>
        <position position="253"/>
    </location>
    <ligand>
        <name>FAD</name>
        <dbReference type="ChEBI" id="CHEBI:57692"/>
    </ligand>
</feature>
<protein>
    <recommendedName>
        <fullName evidence="4">Amine oxidase</fullName>
        <ecNumber evidence="4">1.4.3.-</ecNumber>
    </recommendedName>
</protein>
<keyword evidence="2 4" id="KW-0560">Oxidoreductase</keyword>
<dbReference type="GO" id="GO:0006598">
    <property type="term" value="P:polyamine catabolic process"/>
    <property type="evidence" value="ECO:0007669"/>
    <property type="project" value="TreeGrafter"/>
</dbReference>
<evidence type="ECO:0000256" key="4">
    <source>
        <dbReference type="RuleBase" id="RU362067"/>
    </source>
</evidence>
<evidence type="ECO:0000256" key="3">
    <source>
        <dbReference type="PIRSR" id="PIRSR601613-1"/>
    </source>
</evidence>
<evidence type="ECO:0000259" key="6">
    <source>
        <dbReference type="Pfam" id="PF01593"/>
    </source>
</evidence>
<dbReference type="InterPro" id="IPR002937">
    <property type="entry name" value="Amino_oxidase"/>
</dbReference>
<feature type="signal peptide" evidence="5">
    <location>
        <begin position="1"/>
        <end position="19"/>
    </location>
</feature>
<dbReference type="GO" id="GO:0016491">
    <property type="term" value="F:oxidoreductase activity"/>
    <property type="evidence" value="ECO:0007669"/>
    <property type="project" value="UniProtKB-KW"/>
</dbReference>
<dbReference type="Pfam" id="PF01593">
    <property type="entry name" value="Amino_oxidase"/>
    <property type="match status" value="1"/>
</dbReference>
<dbReference type="InterPro" id="IPR001613">
    <property type="entry name" value="Flavin_amine_oxidase"/>
</dbReference>
<keyword evidence="4" id="KW-0274">FAD</keyword>
<comment type="caution">
    <text evidence="7">The sequence shown here is derived from an EMBL/GenBank/DDBJ whole genome shotgun (WGS) entry which is preliminary data.</text>
</comment>
<organism evidence="7 8">
    <name type="scientific">Aspergillus niger</name>
    <dbReference type="NCBI Taxonomy" id="5061"/>
    <lineage>
        <taxon>Eukaryota</taxon>
        <taxon>Fungi</taxon>
        <taxon>Dikarya</taxon>
        <taxon>Ascomycota</taxon>
        <taxon>Pezizomycotina</taxon>
        <taxon>Eurotiomycetes</taxon>
        <taxon>Eurotiomycetidae</taxon>
        <taxon>Eurotiales</taxon>
        <taxon>Aspergillaceae</taxon>
        <taxon>Aspergillus</taxon>
        <taxon>Aspergillus subgen. Circumdati</taxon>
    </lineage>
</organism>
<dbReference type="VEuPathDB" id="FungiDB:M747DRAFT_362520"/>
<dbReference type="PRINTS" id="PR00757">
    <property type="entry name" value="AMINEOXDASEF"/>
</dbReference>
<dbReference type="SUPFAM" id="SSF54373">
    <property type="entry name" value="FAD-linked reductases, C-terminal domain"/>
    <property type="match status" value="1"/>
</dbReference>
<dbReference type="OrthoDB" id="7777654at2759"/>
<evidence type="ECO:0000256" key="5">
    <source>
        <dbReference type="SAM" id="SignalP"/>
    </source>
</evidence>
<dbReference type="EMBL" id="BCMY01000014">
    <property type="protein sequence ID" value="GAQ44876.1"/>
    <property type="molecule type" value="Genomic_DNA"/>
</dbReference>
<dbReference type="SUPFAM" id="SSF51905">
    <property type="entry name" value="FAD/NAD(P)-binding domain"/>
    <property type="match status" value="1"/>
</dbReference>
<dbReference type="PANTHER" id="PTHR10742">
    <property type="entry name" value="FLAVIN MONOAMINE OXIDASE"/>
    <property type="match status" value="1"/>
</dbReference>
<dbReference type="VEuPathDB" id="FungiDB:ATCC64974_25510"/>
<comment type="similarity">
    <text evidence="4">Belongs to the flavin monoamine oxidase family.</text>
</comment>
<feature type="domain" description="Amine oxidase" evidence="6">
    <location>
        <begin position="34"/>
        <end position="471"/>
    </location>
</feature>
<comment type="cofactor">
    <cofactor evidence="1 4">
        <name>FAD</name>
        <dbReference type="ChEBI" id="CHEBI:57692"/>
    </cofactor>
</comment>
<dbReference type="VEuPathDB" id="FungiDB:An13g02480"/>
<dbReference type="OMA" id="GIFYARW"/>
<evidence type="ECO:0000313" key="7">
    <source>
        <dbReference type="EMBL" id="GAQ44876.1"/>
    </source>
</evidence>
<dbReference type="Proteomes" id="UP000068243">
    <property type="component" value="Unassembled WGS sequence"/>
</dbReference>
<gene>
    <name evidence="7" type="ORF">ABL_07537</name>
</gene>
<evidence type="ECO:0000256" key="1">
    <source>
        <dbReference type="ARBA" id="ARBA00001974"/>
    </source>
</evidence>
<feature type="binding site" evidence="3">
    <location>
        <position position="216"/>
    </location>
    <ligand>
        <name>substrate</name>
    </ligand>
</feature>
<feature type="chain" id="PRO_5007087620" description="Amine oxidase" evidence="5">
    <location>
        <begin position="20"/>
        <end position="499"/>
    </location>
</feature>
<dbReference type="InterPro" id="IPR036188">
    <property type="entry name" value="FAD/NAD-bd_sf"/>
</dbReference>
<dbReference type="PANTHER" id="PTHR10742:SF313">
    <property type="entry name" value="AMINE OXIDASE"/>
    <property type="match status" value="1"/>
</dbReference>
<reference evidence="8" key="1">
    <citation type="journal article" date="2016" name="Genome Announc.">
        <title>Draft genome sequence of Aspergillus niger strain An76.</title>
        <authorList>
            <person name="Gong W."/>
            <person name="Cheng Z."/>
            <person name="Zhang H."/>
            <person name="Liu L."/>
            <person name="Gao P."/>
            <person name="Wang L."/>
        </authorList>
    </citation>
    <scope>NUCLEOTIDE SEQUENCE [LARGE SCALE GENOMIC DNA]</scope>
    <source>
        <strain evidence="8">An76</strain>
    </source>
</reference>
<keyword evidence="5" id="KW-0732">Signal</keyword>
<dbReference type="EC" id="1.4.3.-" evidence="4"/>
<evidence type="ECO:0000256" key="2">
    <source>
        <dbReference type="ARBA" id="ARBA00023002"/>
    </source>
</evidence>
<dbReference type="InterPro" id="IPR050281">
    <property type="entry name" value="Flavin_monoamine_oxidase"/>
</dbReference>
<dbReference type="VEuPathDB" id="FungiDB:ASPNIDRAFT2_1100843"/>
<sequence>MRFARIAATLTAFAVVGNARTCTETEVVILGAGVAGVTAAETLHKNGVEDFIVLEYQDRIGGRMHEVTFGKGQQYVVEAGANWVHGTGGPETHVNPIWDLAIKANLRTLTSDVENATVYDQTGEIPPELLFNALKAVSDADSKVLADAGIRLHHHLEDRTYRAALRRQGWNPKETNQYEQLADYLAFDSVTAAKAKETSEIYTAVTTNATAKFFSHREEFSFDQRGFSIILRNVADPLFEGQNAWRLRKNTIVKEIEHDDDSVTVHSTDGKCVRAKYAIMTFSLGVLQHPEAVKFTPELPRWKKDAITSFEMVTYTKIFMQFPHSFWPKNQYLYYADPNTRGYYPLFQPLDVPGVLEGSNILVVTVVNDQAYRVERQSEDKTQAEIMEVLRKIFGDETIPEPIGIFYARWTQMPWSYGSYSNWPPAVSAQTHRNLRANVGRVFFAGEATSPNFSGFLHGAYYEGKRAAKSITSCHDGPGWGDCSMAEGTDGERILCGNG</sequence>
<accession>A0A100IPX0</accession>
<proteinExistence type="inferred from homology"/>
<dbReference type="Gene3D" id="3.50.50.60">
    <property type="entry name" value="FAD/NAD(P)-binding domain"/>
    <property type="match status" value="1"/>
</dbReference>
<evidence type="ECO:0000313" key="8">
    <source>
        <dbReference type="Proteomes" id="UP000068243"/>
    </source>
</evidence>
<dbReference type="Gene3D" id="3.90.660.10">
    <property type="match status" value="1"/>
</dbReference>
<keyword evidence="4" id="KW-0285">Flavoprotein</keyword>
<dbReference type="AlphaFoldDB" id="A0A100IPX0"/>
<name>A0A100IPX0_ASPNG</name>